<dbReference type="Pfam" id="PF05341">
    <property type="entry name" value="PIF6"/>
    <property type="match status" value="1"/>
</dbReference>
<dbReference type="InterPro" id="IPR008005">
    <property type="entry name" value="PIF6"/>
</dbReference>
<dbReference type="EMBL" id="KU593505">
    <property type="protein sequence ID" value="AMF83856.1"/>
    <property type="molecule type" value="Genomic_DNA"/>
</dbReference>
<dbReference type="OrthoDB" id="18095at10239"/>
<dbReference type="Proteomes" id="UP000202719">
    <property type="component" value="Segment"/>
</dbReference>
<accession>A0A109WZE8</accession>
<feature type="transmembrane region" description="Helical" evidence="1">
    <location>
        <begin position="102"/>
        <end position="122"/>
    </location>
</feature>
<dbReference type="RefSeq" id="YP_009230022.1">
    <property type="nucleotide sequence ID" value="NC_029304.2"/>
</dbReference>
<evidence type="ECO:0000313" key="2">
    <source>
        <dbReference type="EMBL" id="AMF83856.1"/>
    </source>
</evidence>
<dbReference type="GeneID" id="26855130"/>
<evidence type="ECO:0000256" key="1">
    <source>
        <dbReference type="SAM" id="Phobius"/>
    </source>
</evidence>
<dbReference type="KEGG" id="vg:26855130"/>
<organism evidence="2 3">
    <name type="scientific">Cnaphalocrocis medinalis granulovirus</name>
    <dbReference type="NCBI Taxonomy" id="1750712"/>
    <lineage>
        <taxon>Viruses</taxon>
        <taxon>Viruses incertae sedis</taxon>
        <taxon>Naldaviricetes</taxon>
        <taxon>Lefavirales</taxon>
        <taxon>Baculoviridae</taxon>
        <taxon>Betabaculovirus</taxon>
        <taxon>Betabaculovirus cnamedinalis</taxon>
    </lineage>
</organism>
<protein>
    <submittedName>
        <fullName evidence="2">Pif-6</fullName>
    </submittedName>
</protein>
<name>A0A109WZE8_9BBAC</name>
<evidence type="ECO:0000313" key="3">
    <source>
        <dbReference type="Proteomes" id="UP000202719"/>
    </source>
</evidence>
<keyword evidence="1" id="KW-0812">Transmembrane</keyword>
<reference evidence="2 3" key="1">
    <citation type="journal article" date="2015" name="Virol. Sin.">
        <title>Genome sequencing and analysis of a granulovirus isolated from the Asiatic rice leafroller, Cnaphalocrocis medinalis.</title>
        <authorList>
            <person name="Zhang S."/>
            <person name="Zhu Z."/>
            <person name="Sun S."/>
            <person name="Chen Q."/>
            <person name="Deng F."/>
            <person name="Yang K."/>
        </authorList>
    </citation>
    <scope>NUCLEOTIDE SEQUENCE [LARGE SCALE GENOMIC DNA]</scope>
    <source>
        <strain evidence="2 3">Enping</strain>
    </source>
</reference>
<proteinExistence type="predicted"/>
<keyword evidence="1" id="KW-1133">Transmembrane helix</keyword>
<keyword evidence="1" id="KW-0472">Membrane</keyword>
<keyword evidence="3" id="KW-1185">Reference proteome</keyword>
<gene>
    <name evidence="2" type="primary">pif-6</name>
</gene>
<sequence length="128" mass="14806">MSPLSDAALLDILHKYNWQIIDGKYIEVVPNEREMAWKDLIVLVLRLTPQTYRSNLRLGTLQYFDYKQPIVYDLNRRQLGLSTNSVLNALQPPRKQLFDSSVLSPSAVVVGFILVLLTYYIFLSEIFV</sequence>